<gene>
    <name evidence="2" type="ORF">EV421DRAFT_1733480</name>
</gene>
<feature type="chain" id="PRO_5041308598" evidence="1">
    <location>
        <begin position="17"/>
        <end position="363"/>
    </location>
</feature>
<protein>
    <submittedName>
        <fullName evidence="2">Uncharacterized protein</fullName>
    </submittedName>
</protein>
<evidence type="ECO:0000313" key="2">
    <source>
        <dbReference type="EMBL" id="KAK0447609.1"/>
    </source>
</evidence>
<dbReference type="AlphaFoldDB" id="A0AA39JUD1"/>
<evidence type="ECO:0000256" key="1">
    <source>
        <dbReference type="SAM" id="SignalP"/>
    </source>
</evidence>
<dbReference type="EMBL" id="JAUEPT010000011">
    <property type="protein sequence ID" value="KAK0447609.1"/>
    <property type="molecule type" value="Genomic_DNA"/>
</dbReference>
<reference evidence="2" key="1">
    <citation type="submission" date="2023-06" db="EMBL/GenBank/DDBJ databases">
        <authorList>
            <consortium name="Lawrence Berkeley National Laboratory"/>
            <person name="Ahrendt S."/>
            <person name="Sahu N."/>
            <person name="Indic B."/>
            <person name="Wong-Bajracharya J."/>
            <person name="Merenyi Z."/>
            <person name="Ke H.-M."/>
            <person name="Monk M."/>
            <person name="Kocsube S."/>
            <person name="Drula E."/>
            <person name="Lipzen A."/>
            <person name="Balint B."/>
            <person name="Henrissat B."/>
            <person name="Andreopoulos B."/>
            <person name="Martin F.M."/>
            <person name="Harder C.B."/>
            <person name="Rigling D."/>
            <person name="Ford K.L."/>
            <person name="Foster G.D."/>
            <person name="Pangilinan J."/>
            <person name="Papanicolaou A."/>
            <person name="Barry K."/>
            <person name="LaButti K."/>
            <person name="Viragh M."/>
            <person name="Koriabine M."/>
            <person name="Yan M."/>
            <person name="Riley R."/>
            <person name="Champramary S."/>
            <person name="Plett K.L."/>
            <person name="Tsai I.J."/>
            <person name="Slot J."/>
            <person name="Sipos G."/>
            <person name="Plett J."/>
            <person name="Nagy L.G."/>
            <person name="Grigoriev I.V."/>
        </authorList>
    </citation>
    <scope>NUCLEOTIDE SEQUENCE</scope>
    <source>
        <strain evidence="2">FPL87.14</strain>
    </source>
</reference>
<keyword evidence="1" id="KW-0732">Signal</keyword>
<sequence>MSLAIVLILFVISTDTRILLSGGDINRYAVEQLLACYLRPVKESKGVNERSYLWIHMMPRGVGDSHLHQGPYEGNAITPDDAFHHFFTSHTTRFSLYMAINSPLRNEKKQSLREKSTESWTSMLLPWNEHVRPVKASVLFAHSAFSPSCQLWARDSHLMVRVPERAHGYQSLGGSGSHQSGDIIEKFKISQKAKRRVQVSLEAINRWIKSGEKQRSTKNLTDKERGSWRRITAPGSAIRGFEAALSSDSEFASNSMGRAKAKKQQATVHRCEYRNLMERGQARTRRGKRRNTGKTMIFFQDTTYQLIDNVDQGLMVVGNKARGSFIPTMIDERNEHTIPSVPICHIRMRRGNLPKFREAPLGP</sequence>
<feature type="signal peptide" evidence="1">
    <location>
        <begin position="1"/>
        <end position="16"/>
    </location>
</feature>
<name>A0AA39JUD1_9AGAR</name>
<keyword evidence="3" id="KW-1185">Reference proteome</keyword>
<comment type="caution">
    <text evidence="2">The sequence shown here is derived from an EMBL/GenBank/DDBJ whole genome shotgun (WGS) entry which is preliminary data.</text>
</comment>
<dbReference type="Proteomes" id="UP001175226">
    <property type="component" value="Unassembled WGS sequence"/>
</dbReference>
<organism evidence="2 3">
    <name type="scientific">Armillaria borealis</name>
    <dbReference type="NCBI Taxonomy" id="47425"/>
    <lineage>
        <taxon>Eukaryota</taxon>
        <taxon>Fungi</taxon>
        <taxon>Dikarya</taxon>
        <taxon>Basidiomycota</taxon>
        <taxon>Agaricomycotina</taxon>
        <taxon>Agaricomycetes</taxon>
        <taxon>Agaricomycetidae</taxon>
        <taxon>Agaricales</taxon>
        <taxon>Marasmiineae</taxon>
        <taxon>Physalacriaceae</taxon>
        <taxon>Armillaria</taxon>
    </lineage>
</organism>
<proteinExistence type="predicted"/>
<accession>A0AA39JUD1</accession>
<evidence type="ECO:0000313" key="3">
    <source>
        <dbReference type="Proteomes" id="UP001175226"/>
    </source>
</evidence>